<name>A0ABW9BH44_9BURK</name>
<dbReference type="Proteomes" id="UP001629274">
    <property type="component" value="Unassembled WGS sequence"/>
</dbReference>
<organism evidence="1 2">
    <name type="scientific">Paraburkholderia phytofirmans</name>
    <dbReference type="NCBI Taxonomy" id="261302"/>
    <lineage>
        <taxon>Bacteria</taxon>
        <taxon>Pseudomonadati</taxon>
        <taxon>Pseudomonadota</taxon>
        <taxon>Betaproteobacteria</taxon>
        <taxon>Burkholderiales</taxon>
        <taxon>Burkholderiaceae</taxon>
        <taxon>Paraburkholderia</taxon>
    </lineage>
</organism>
<comment type="caution">
    <text evidence="1">The sequence shown here is derived from an EMBL/GenBank/DDBJ whole genome shotgun (WGS) entry which is preliminary data.</text>
</comment>
<evidence type="ECO:0000313" key="1">
    <source>
        <dbReference type="EMBL" id="MFM0239746.1"/>
    </source>
</evidence>
<protein>
    <submittedName>
        <fullName evidence="1">Uncharacterized protein</fullName>
    </submittedName>
</protein>
<proteinExistence type="predicted"/>
<keyword evidence="2" id="KW-1185">Reference proteome</keyword>
<evidence type="ECO:0000313" key="2">
    <source>
        <dbReference type="Proteomes" id="UP001629274"/>
    </source>
</evidence>
<accession>A0ABW9BH44</accession>
<dbReference type="EMBL" id="JAQQDR010000005">
    <property type="protein sequence ID" value="MFM0239746.1"/>
    <property type="molecule type" value="Genomic_DNA"/>
</dbReference>
<dbReference type="RefSeq" id="WP_408263427.1">
    <property type="nucleotide sequence ID" value="NZ_JAQQCK010000012.1"/>
</dbReference>
<reference evidence="1 2" key="1">
    <citation type="journal article" date="2024" name="Chem. Sci.">
        <title>Discovery of megapolipeptins by genome mining of a Burkholderiales bacteria collection.</title>
        <authorList>
            <person name="Paulo B.S."/>
            <person name="Recchia M.J.J."/>
            <person name="Lee S."/>
            <person name="Fergusson C.H."/>
            <person name="Romanowski S.B."/>
            <person name="Hernandez A."/>
            <person name="Krull N."/>
            <person name="Liu D.Y."/>
            <person name="Cavanagh H."/>
            <person name="Bos A."/>
            <person name="Gray C.A."/>
            <person name="Murphy B.T."/>
            <person name="Linington R.G."/>
            <person name="Eustaquio A.S."/>
        </authorList>
    </citation>
    <scope>NUCLEOTIDE SEQUENCE [LARGE SCALE GENOMIC DNA]</scope>
    <source>
        <strain evidence="1 2">RL17-351-BIE-A</strain>
    </source>
</reference>
<sequence length="221" mass="25002">MNERLLTLPYSPLQHMTLLLLAASVTRTGTHWTVLNNKDDKVSCETLRSEDCWSSIAVPPVVARVLGDPRVTQQIDDLIASGTIRLLLDADLLVRRCELIERRWRDESLLTGFVRAQASLPMIRRFFRTATRAKVTQLRQQLAVTAPVKPRVLTGAELDAVMDAWRSRSKIQDVRERYLAIHDYYDGRYTLATIFSALDTGPEQRASDCLSSTTSKEPCDV</sequence>
<gene>
    <name evidence="1" type="ORF">PQR03_16580</name>
</gene>